<dbReference type="PATRIC" id="fig|755178.3.peg.2407"/>
<dbReference type="SUPFAM" id="SSF63867">
    <property type="entry name" value="MoeA C-terminal domain-like"/>
    <property type="match status" value="1"/>
</dbReference>
<dbReference type="OrthoDB" id="9804758at2"/>
<dbReference type="EC" id="2.10.1.1" evidence="11"/>
<dbReference type="FunFam" id="3.40.980.10:FF:000004">
    <property type="entry name" value="Molybdopterin molybdenumtransferase"/>
    <property type="match status" value="1"/>
</dbReference>
<comment type="catalytic activity">
    <reaction evidence="10">
        <text>adenylyl-molybdopterin + molybdate = Mo-molybdopterin + AMP + H(+)</text>
        <dbReference type="Rhea" id="RHEA:35047"/>
        <dbReference type="ChEBI" id="CHEBI:15378"/>
        <dbReference type="ChEBI" id="CHEBI:36264"/>
        <dbReference type="ChEBI" id="CHEBI:62727"/>
        <dbReference type="ChEBI" id="CHEBI:71302"/>
        <dbReference type="ChEBI" id="CHEBI:456215"/>
        <dbReference type="EC" id="2.10.1.1"/>
    </reaction>
</comment>
<evidence type="ECO:0000256" key="9">
    <source>
        <dbReference type="ARBA" id="ARBA00023150"/>
    </source>
</evidence>
<dbReference type="Proteomes" id="UP000010480">
    <property type="component" value="Chromosome"/>
</dbReference>
<name>K9Z592_CYAAP</name>
<dbReference type="SMART" id="SM00852">
    <property type="entry name" value="MoCF_biosynth"/>
    <property type="match status" value="1"/>
</dbReference>
<keyword evidence="8 11" id="KW-0460">Magnesium</keyword>
<evidence type="ECO:0000256" key="3">
    <source>
        <dbReference type="ARBA" id="ARBA00005046"/>
    </source>
</evidence>
<feature type="domain" description="MoaB/Mog" evidence="12">
    <location>
        <begin position="180"/>
        <end position="319"/>
    </location>
</feature>
<keyword evidence="9 11" id="KW-0501">Molybdenum cofactor biosynthesis</keyword>
<evidence type="ECO:0000256" key="8">
    <source>
        <dbReference type="ARBA" id="ARBA00022842"/>
    </source>
</evidence>
<keyword evidence="5 11" id="KW-0500">Molybdenum</keyword>
<dbReference type="InterPro" id="IPR036135">
    <property type="entry name" value="MoeA_linker/N_sf"/>
</dbReference>
<evidence type="ECO:0000256" key="2">
    <source>
        <dbReference type="ARBA" id="ARBA00002901"/>
    </source>
</evidence>
<evidence type="ECO:0000256" key="11">
    <source>
        <dbReference type="RuleBase" id="RU365090"/>
    </source>
</evidence>
<dbReference type="Pfam" id="PF00994">
    <property type="entry name" value="MoCF_biosynth"/>
    <property type="match status" value="1"/>
</dbReference>
<dbReference type="InterPro" id="IPR005110">
    <property type="entry name" value="MoeA_linker/N"/>
</dbReference>
<reference evidence="14" key="1">
    <citation type="journal article" date="2013" name="Proc. Natl. Acad. Sci. U.S.A.">
        <title>Improving the coverage of the cyanobacterial phylum using diversity-driven genome sequencing.</title>
        <authorList>
            <person name="Shih P.M."/>
            <person name="Wu D."/>
            <person name="Latifi A."/>
            <person name="Axen S.D."/>
            <person name="Fewer D.P."/>
            <person name="Talla E."/>
            <person name="Calteau A."/>
            <person name="Cai F."/>
            <person name="Tandeau de Marsac N."/>
            <person name="Rippka R."/>
            <person name="Herdman M."/>
            <person name="Sivonen K."/>
            <person name="Coursin T."/>
            <person name="Laurent T."/>
            <person name="Goodwin L."/>
            <person name="Nolan M."/>
            <person name="Davenport K.W."/>
            <person name="Han C.S."/>
            <person name="Rubin E.M."/>
            <person name="Eisen J.A."/>
            <person name="Woyke T."/>
            <person name="Gugger M."/>
            <person name="Kerfeld C.A."/>
        </authorList>
    </citation>
    <scope>NUCLEOTIDE SEQUENCE [LARGE SCALE GENOMIC DNA]</scope>
    <source>
        <strain evidence="14">PCC 10605</strain>
    </source>
</reference>
<dbReference type="GO" id="GO:0006777">
    <property type="term" value="P:Mo-molybdopterin cofactor biosynthetic process"/>
    <property type="evidence" value="ECO:0007669"/>
    <property type="project" value="UniProtKB-UniRule"/>
</dbReference>
<dbReference type="GO" id="GO:0061599">
    <property type="term" value="F:molybdopterin molybdotransferase activity"/>
    <property type="evidence" value="ECO:0007669"/>
    <property type="project" value="UniProtKB-UniRule"/>
</dbReference>
<comment type="function">
    <text evidence="2 11">Catalyzes the insertion of molybdate into adenylated molybdopterin with the concomitant release of AMP.</text>
</comment>
<dbReference type="KEGG" id="can:Cyan10605_2266"/>
<dbReference type="NCBIfam" id="NF045515">
    <property type="entry name" value="Glp_gephyrin"/>
    <property type="match status" value="1"/>
</dbReference>
<dbReference type="RefSeq" id="WP_015220075.1">
    <property type="nucleotide sequence ID" value="NC_019776.1"/>
</dbReference>
<dbReference type="InterPro" id="IPR038987">
    <property type="entry name" value="MoeA-like"/>
</dbReference>
<accession>K9Z592</accession>
<gene>
    <name evidence="13" type="ordered locus">Cyan10605_2266</name>
</gene>
<dbReference type="InterPro" id="IPR001453">
    <property type="entry name" value="MoaB/Mog_dom"/>
</dbReference>
<dbReference type="PANTHER" id="PTHR10192:SF5">
    <property type="entry name" value="GEPHYRIN"/>
    <property type="match status" value="1"/>
</dbReference>
<evidence type="ECO:0000256" key="7">
    <source>
        <dbReference type="ARBA" id="ARBA00022723"/>
    </source>
</evidence>
<dbReference type="SUPFAM" id="SSF53218">
    <property type="entry name" value="Molybdenum cofactor biosynthesis proteins"/>
    <property type="match status" value="1"/>
</dbReference>
<evidence type="ECO:0000313" key="14">
    <source>
        <dbReference type="Proteomes" id="UP000010480"/>
    </source>
</evidence>
<dbReference type="AlphaFoldDB" id="K9Z592"/>
<dbReference type="Gene3D" id="3.40.980.10">
    <property type="entry name" value="MoaB/Mog-like domain"/>
    <property type="match status" value="1"/>
</dbReference>
<dbReference type="NCBIfam" id="TIGR00177">
    <property type="entry name" value="molyb_syn"/>
    <property type="match status" value="1"/>
</dbReference>
<evidence type="ECO:0000256" key="5">
    <source>
        <dbReference type="ARBA" id="ARBA00022505"/>
    </source>
</evidence>
<dbReference type="EMBL" id="CP003947">
    <property type="protein sequence ID" value="AFZ54351.1"/>
    <property type="molecule type" value="Genomic_DNA"/>
</dbReference>
<keyword evidence="7 11" id="KW-0479">Metal-binding</keyword>
<evidence type="ECO:0000256" key="10">
    <source>
        <dbReference type="ARBA" id="ARBA00047317"/>
    </source>
</evidence>
<dbReference type="STRING" id="755178.Cyan10605_2266"/>
<comment type="cofactor">
    <cofactor evidence="1 11">
        <name>Mg(2+)</name>
        <dbReference type="ChEBI" id="CHEBI:18420"/>
    </cofactor>
</comment>
<evidence type="ECO:0000313" key="13">
    <source>
        <dbReference type="EMBL" id="AFZ54351.1"/>
    </source>
</evidence>
<dbReference type="eggNOG" id="COG0303">
    <property type="taxonomic scope" value="Bacteria"/>
</dbReference>
<evidence type="ECO:0000256" key="1">
    <source>
        <dbReference type="ARBA" id="ARBA00001946"/>
    </source>
</evidence>
<organism evidence="13 14">
    <name type="scientific">Cyanobacterium aponinum (strain PCC 10605)</name>
    <dbReference type="NCBI Taxonomy" id="755178"/>
    <lineage>
        <taxon>Bacteria</taxon>
        <taxon>Bacillati</taxon>
        <taxon>Cyanobacteriota</taxon>
        <taxon>Cyanophyceae</taxon>
        <taxon>Oscillatoriophycideae</taxon>
        <taxon>Chroococcales</taxon>
        <taxon>Geminocystaceae</taxon>
        <taxon>Cyanobacterium</taxon>
    </lineage>
</organism>
<comment type="pathway">
    <text evidence="3 11">Cofactor biosynthesis; molybdopterin biosynthesis.</text>
</comment>
<dbReference type="GO" id="GO:0005829">
    <property type="term" value="C:cytosol"/>
    <property type="evidence" value="ECO:0007669"/>
    <property type="project" value="TreeGrafter"/>
</dbReference>
<keyword evidence="14" id="KW-1185">Reference proteome</keyword>
<evidence type="ECO:0000256" key="4">
    <source>
        <dbReference type="ARBA" id="ARBA00010763"/>
    </source>
</evidence>
<dbReference type="Gene3D" id="3.90.105.10">
    <property type="entry name" value="Molybdopterin biosynthesis moea protein, domain 2"/>
    <property type="match status" value="1"/>
</dbReference>
<comment type="similarity">
    <text evidence="4 11">Belongs to the MoeA family.</text>
</comment>
<dbReference type="Gene3D" id="2.40.340.10">
    <property type="entry name" value="MoeA, C-terminal, domain IV"/>
    <property type="match status" value="1"/>
</dbReference>
<dbReference type="UniPathway" id="UPA00344"/>
<keyword evidence="6 11" id="KW-0808">Transferase</keyword>
<protein>
    <recommendedName>
        <fullName evidence="11">Molybdopterin molybdenumtransferase</fullName>
        <ecNumber evidence="11">2.10.1.1</ecNumber>
    </recommendedName>
</protein>
<dbReference type="InterPro" id="IPR036688">
    <property type="entry name" value="MoeA_C_domain_IV_sf"/>
</dbReference>
<dbReference type="PROSITE" id="PS01079">
    <property type="entry name" value="MOCF_BIOSYNTHESIS_2"/>
    <property type="match status" value="1"/>
</dbReference>
<dbReference type="CDD" id="cd00887">
    <property type="entry name" value="MoeA"/>
    <property type="match status" value="1"/>
</dbReference>
<evidence type="ECO:0000259" key="12">
    <source>
        <dbReference type="SMART" id="SM00852"/>
    </source>
</evidence>
<dbReference type="Pfam" id="PF03453">
    <property type="entry name" value="MoeA_N"/>
    <property type="match status" value="1"/>
</dbReference>
<evidence type="ECO:0000256" key="6">
    <source>
        <dbReference type="ARBA" id="ARBA00022679"/>
    </source>
</evidence>
<dbReference type="SUPFAM" id="SSF63882">
    <property type="entry name" value="MoeA N-terminal region -like"/>
    <property type="match status" value="1"/>
</dbReference>
<dbReference type="InterPro" id="IPR036425">
    <property type="entry name" value="MoaB/Mog-like_dom_sf"/>
</dbReference>
<dbReference type="PANTHER" id="PTHR10192">
    <property type="entry name" value="MOLYBDOPTERIN BIOSYNTHESIS PROTEIN"/>
    <property type="match status" value="1"/>
</dbReference>
<dbReference type="GO" id="GO:0046872">
    <property type="term" value="F:metal ion binding"/>
    <property type="evidence" value="ECO:0007669"/>
    <property type="project" value="UniProtKB-UniRule"/>
</dbReference>
<dbReference type="Gene3D" id="2.170.190.11">
    <property type="entry name" value="Molybdopterin biosynthesis moea protein, domain 3"/>
    <property type="match status" value="1"/>
</dbReference>
<proteinExistence type="inferred from homology"/>
<dbReference type="InterPro" id="IPR008284">
    <property type="entry name" value="MoCF_biosynth_CS"/>
</dbReference>
<sequence length="406" mass="44322">MLNVNEVEQIISDLIKPIKDIELVSLSSVDNRVLAQDITSDLDFPYWDNSAMDGYAVKYSDVALTSEKNPVILKVIEEIKTGYSPQKKLKMGEAARIFTGGMLPQGADTIVIQENTLRQGDNVLITHPPLKGEFVRHKGSFYQAGKCLIPAGSRINAPEVAILATAQCLDIPVVRSPRIAIISTGDELISPQDTLKTGKIIDSNQYLIASFLKQNGAIPLPWGIIPDELDALETEVKKALAEADWIISTGGVSVGEYDYVDKVIEKLGGEIKVKNVRMKPGKPLTIATFGENKLYFGIPGNPVSTMVTCWRFLKSAIAKLSGEINPSSLPIVKGITCNHLRSQGTRETYLWGYTNLVDGYYQFTMAEGSHNSGNLINLQGVNSLAIIPVGVNLIEMGDDVSIFLIK</sequence>
<dbReference type="HOGENOM" id="CLU_010186_7_1_3"/>